<dbReference type="SUPFAM" id="SSF48452">
    <property type="entry name" value="TPR-like"/>
    <property type="match status" value="1"/>
</dbReference>
<evidence type="ECO:0000256" key="5">
    <source>
        <dbReference type="PROSITE-ProRule" id="PRU10141"/>
    </source>
</evidence>
<dbReference type="Proteomes" id="UP000316213">
    <property type="component" value="Unassembled WGS sequence"/>
</dbReference>
<comment type="caution">
    <text evidence="8">The sequence shown here is derived from an EMBL/GenBank/DDBJ whole genome shotgun (WGS) entry which is preliminary data.</text>
</comment>
<feature type="domain" description="Protein kinase" evidence="7">
    <location>
        <begin position="43"/>
        <end position="302"/>
    </location>
</feature>
<dbReference type="PROSITE" id="PS50011">
    <property type="entry name" value="PROTEIN_KINASE_DOM"/>
    <property type="match status" value="1"/>
</dbReference>
<dbReference type="Pfam" id="PF00069">
    <property type="entry name" value="Pkinase"/>
    <property type="match status" value="1"/>
</dbReference>
<dbReference type="InterPro" id="IPR000719">
    <property type="entry name" value="Prot_kinase_dom"/>
</dbReference>
<keyword evidence="4 5" id="KW-0067">ATP-binding</keyword>
<proteinExistence type="predicted"/>
<dbReference type="CDD" id="cd14014">
    <property type="entry name" value="STKc_PknB_like"/>
    <property type="match status" value="1"/>
</dbReference>
<keyword evidence="9" id="KW-1185">Reference proteome</keyword>
<dbReference type="RefSeq" id="WP_146577141.1">
    <property type="nucleotide sequence ID" value="NZ_SJPM01000002.1"/>
</dbReference>
<dbReference type="GO" id="GO:0004674">
    <property type="term" value="F:protein serine/threonine kinase activity"/>
    <property type="evidence" value="ECO:0007669"/>
    <property type="project" value="UniProtKB-EC"/>
</dbReference>
<keyword evidence="1 8" id="KW-0808">Transferase</keyword>
<evidence type="ECO:0000313" key="8">
    <source>
        <dbReference type="EMBL" id="TWU01938.1"/>
    </source>
</evidence>
<evidence type="ECO:0000259" key="7">
    <source>
        <dbReference type="PROSITE" id="PS50011"/>
    </source>
</evidence>
<dbReference type="InterPro" id="IPR017441">
    <property type="entry name" value="Protein_kinase_ATP_BS"/>
</dbReference>
<gene>
    <name evidence="8" type="primary">prkC_12</name>
    <name evidence="8" type="ORF">Pla100_16740</name>
</gene>
<evidence type="ECO:0000256" key="3">
    <source>
        <dbReference type="ARBA" id="ARBA00022777"/>
    </source>
</evidence>
<dbReference type="GO" id="GO:0005524">
    <property type="term" value="F:ATP binding"/>
    <property type="evidence" value="ECO:0007669"/>
    <property type="project" value="UniProtKB-UniRule"/>
</dbReference>
<dbReference type="PROSITE" id="PS00107">
    <property type="entry name" value="PROTEIN_KINASE_ATP"/>
    <property type="match status" value="1"/>
</dbReference>
<dbReference type="EC" id="2.7.11.1" evidence="8"/>
<dbReference type="InterPro" id="IPR011990">
    <property type="entry name" value="TPR-like_helical_dom_sf"/>
</dbReference>
<dbReference type="AlphaFoldDB" id="A0A5C6AQU9"/>
<dbReference type="Gene3D" id="3.30.200.20">
    <property type="entry name" value="Phosphorylase Kinase, domain 1"/>
    <property type="match status" value="1"/>
</dbReference>
<protein>
    <submittedName>
        <fullName evidence="8">Serine/threonine-protein kinase PrkC</fullName>
        <ecNumber evidence="8">2.7.11.1</ecNumber>
    </submittedName>
</protein>
<feature type="region of interest" description="Disordered" evidence="6">
    <location>
        <begin position="555"/>
        <end position="574"/>
    </location>
</feature>
<dbReference type="PANTHER" id="PTHR43289">
    <property type="entry name" value="MITOGEN-ACTIVATED PROTEIN KINASE KINASE KINASE 20-RELATED"/>
    <property type="match status" value="1"/>
</dbReference>
<evidence type="ECO:0000256" key="2">
    <source>
        <dbReference type="ARBA" id="ARBA00022741"/>
    </source>
</evidence>
<dbReference type="EMBL" id="SJPM01000002">
    <property type="protein sequence ID" value="TWU01938.1"/>
    <property type="molecule type" value="Genomic_DNA"/>
</dbReference>
<keyword evidence="2 5" id="KW-0547">Nucleotide-binding</keyword>
<evidence type="ECO:0000256" key="4">
    <source>
        <dbReference type="ARBA" id="ARBA00022840"/>
    </source>
</evidence>
<reference evidence="8 9" key="1">
    <citation type="submission" date="2019-02" db="EMBL/GenBank/DDBJ databases">
        <title>Deep-cultivation of Planctomycetes and their phenomic and genomic characterization uncovers novel biology.</title>
        <authorList>
            <person name="Wiegand S."/>
            <person name="Jogler M."/>
            <person name="Boedeker C."/>
            <person name="Pinto D."/>
            <person name="Vollmers J."/>
            <person name="Rivas-Marin E."/>
            <person name="Kohn T."/>
            <person name="Peeters S.H."/>
            <person name="Heuer A."/>
            <person name="Rast P."/>
            <person name="Oberbeckmann S."/>
            <person name="Bunk B."/>
            <person name="Jeske O."/>
            <person name="Meyerdierks A."/>
            <person name="Storesund J.E."/>
            <person name="Kallscheuer N."/>
            <person name="Luecker S."/>
            <person name="Lage O.M."/>
            <person name="Pohl T."/>
            <person name="Merkel B.J."/>
            <person name="Hornburger P."/>
            <person name="Mueller R.-W."/>
            <person name="Bruemmer F."/>
            <person name="Labrenz M."/>
            <person name="Spormann A.M."/>
            <person name="Op Den Camp H."/>
            <person name="Overmann J."/>
            <person name="Amann R."/>
            <person name="Jetten M.S.M."/>
            <person name="Mascher T."/>
            <person name="Medema M.H."/>
            <person name="Devos D.P."/>
            <person name="Kaster A.-K."/>
            <person name="Ovreas L."/>
            <person name="Rohde M."/>
            <person name="Galperin M.Y."/>
            <person name="Jogler C."/>
        </authorList>
    </citation>
    <scope>NUCLEOTIDE SEQUENCE [LARGE SCALE GENOMIC DNA]</scope>
    <source>
        <strain evidence="8 9">Pla100</strain>
    </source>
</reference>
<dbReference type="Gene3D" id="1.10.510.10">
    <property type="entry name" value="Transferase(Phosphotransferase) domain 1"/>
    <property type="match status" value="1"/>
</dbReference>
<evidence type="ECO:0000256" key="6">
    <source>
        <dbReference type="SAM" id="MobiDB-lite"/>
    </source>
</evidence>
<sequence length="879" mass="97295">MTDPLIAFGPLIERLENARAARATEASSWASLGRDRPDQLGDFRLHRPIGRGGMGVVFEATQISLGRTVALKILPRNVFSESTSRIRFANEAQTIAALHHTNIVPVYGVGFDEGYHYFVMQRLHGESVDQRLATSGVFTPKEAADLAMQAAKALAHAHDQGVLHRDIKPSNLIVSDDGQLWVTDFGVAKNLASAAVTRDGDAVGTFRYMAPEQILGETDVRTDVYSLGLTMYEMISGKPAIGDESMADMMAGKRSLSIAPISKAHPSVPHDLAAIIQTAVAADASERYPSASALAKDLQRYLNGQPVSVRPLSTFKKLKRWAYRYPAVAALSTALIVALMTVATTMTIASIRLAESNREQAIARQQAEQTSSLAVEALGEVFEQFQATGHETSTEISSGVTLDPAVASVLEGLLPYYDRVARHLDDRQSGATGALRRQAFASLKTVAAIQMQLGQYEDAIRTLERSRQDVSKLTLTAEELAIARAQLELDQASCLEMIGEIEASDLLRRTTIEHLDTAALRSSSAARYELARVHFMRGRTLLPGMGPDLFPPPFAISGPASRRGPHPRQHGPETFQPIESVKQSITIAKSLLVSADVHPDSLDGQMQFKVQRLLAAALLELSRRRPPESLPESNSVPQESLNEVIDLLWTLCEQQPDHIGVQFELATALSDIDVFGPFGENMPRSDEQSLDALHEQTISRLREAESIFLDLCLRHPNVPSYSNGLLHTQFKLARLVERPHARHPNFSDIDTDATIDDSIRYYARTGIAVPDRERLTQAVELYRSAAQVQSRLVQRYPDSWAYRVWQALFLEHLAETQMELGFFDGAAKTCSRIEKIWKRVGDHHHYEPEQVEEFALRNEDRLKWVKKYPSTLLVPASDL</sequence>
<dbReference type="SUPFAM" id="SSF56112">
    <property type="entry name" value="Protein kinase-like (PK-like)"/>
    <property type="match status" value="1"/>
</dbReference>
<dbReference type="InterPro" id="IPR008271">
    <property type="entry name" value="Ser/Thr_kinase_AS"/>
</dbReference>
<dbReference type="SMART" id="SM00220">
    <property type="entry name" value="S_TKc"/>
    <property type="match status" value="1"/>
</dbReference>
<accession>A0A5C6AQU9</accession>
<dbReference type="PANTHER" id="PTHR43289:SF34">
    <property type="entry name" value="SERINE_THREONINE-PROTEIN KINASE YBDM-RELATED"/>
    <property type="match status" value="1"/>
</dbReference>
<evidence type="ECO:0000256" key="1">
    <source>
        <dbReference type="ARBA" id="ARBA00022679"/>
    </source>
</evidence>
<name>A0A5C6AQU9_9BACT</name>
<evidence type="ECO:0000313" key="9">
    <source>
        <dbReference type="Proteomes" id="UP000316213"/>
    </source>
</evidence>
<organism evidence="8 9">
    <name type="scientific">Neorhodopirellula pilleata</name>
    <dbReference type="NCBI Taxonomy" id="2714738"/>
    <lineage>
        <taxon>Bacteria</taxon>
        <taxon>Pseudomonadati</taxon>
        <taxon>Planctomycetota</taxon>
        <taxon>Planctomycetia</taxon>
        <taxon>Pirellulales</taxon>
        <taxon>Pirellulaceae</taxon>
        <taxon>Neorhodopirellula</taxon>
    </lineage>
</organism>
<dbReference type="InterPro" id="IPR011009">
    <property type="entry name" value="Kinase-like_dom_sf"/>
</dbReference>
<dbReference type="PROSITE" id="PS00108">
    <property type="entry name" value="PROTEIN_KINASE_ST"/>
    <property type="match status" value="1"/>
</dbReference>
<keyword evidence="3 8" id="KW-0418">Kinase</keyword>
<feature type="binding site" evidence="5">
    <location>
        <position position="72"/>
    </location>
    <ligand>
        <name>ATP</name>
        <dbReference type="ChEBI" id="CHEBI:30616"/>
    </ligand>
</feature>
<dbReference type="OrthoDB" id="6111975at2"/>